<evidence type="ECO:0000259" key="2">
    <source>
        <dbReference type="Pfam" id="PF00725"/>
    </source>
</evidence>
<dbReference type="RefSeq" id="WP_265683598.1">
    <property type="nucleotide sequence ID" value="NZ_CP120863.1"/>
</dbReference>
<dbReference type="Proteomes" id="UP001209803">
    <property type="component" value="Chromosome"/>
</dbReference>
<name>A0ABY8F718_9HYPH</name>
<reference evidence="4 5" key="1">
    <citation type="submission" date="2023-03" db="EMBL/GenBank/DDBJ databases">
        <title>Roseibium porphyridii sp. nov. and Roseibium rhodosorbium sp. nov. isolated from marine algae, Porphyridium cruentum and Rhodosorus marinus, respectively.</title>
        <authorList>
            <person name="Lee M.W."/>
            <person name="Choi B.J."/>
            <person name="Lee J.K."/>
            <person name="Choi D.G."/>
            <person name="Baek J.H."/>
            <person name="Bayburt H."/>
            <person name="Kim J.M."/>
            <person name="Han D.M."/>
            <person name="Kim K.H."/>
            <person name="Jeon C.O."/>
        </authorList>
    </citation>
    <scope>NUCLEOTIDE SEQUENCE [LARGE SCALE GENOMIC DNA]</scope>
    <source>
        <strain evidence="4 5">KMA01</strain>
    </source>
</reference>
<protein>
    <submittedName>
        <fullName evidence="4">3-hydroxyacyl-CoA dehydrogenase family protein</fullName>
    </submittedName>
</protein>
<sequence>MTTYDNVTIVGAGLLGHALGLVHALGGCRVILQDISKERLNWAEGRLPALLDDLVEFGLIEKTSAEAALTRISTSHELNEAVAEADLIVEAIVEDAHVKQELYCRLEPLAGQNAVLASNTSFLDIFPLVPPALRARSLIVHWYTPPYLIDLVDVVPSPVADPEVATKMVGFLRGIGKKPVLLKKFVPGYIANNIQMAIESEVFRLLDTGVADIVDIDDALRFGLSQRLSLMGQFKKIDYTGLQVVRDIHATGLYTPPGKPTGTPKLDEKLADGSSGVLAGSGFYDYGDTDSQELFKRRDSKLARLKLLMSEFEDDL</sequence>
<evidence type="ECO:0000256" key="1">
    <source>
        <dbReference type="ARBA" id="ARBA00023002"/>
    </source>
</evidence>
<dbReference type="InterPro" id="IPR006176">
    <property type="entry name" value="3-OHacyl-CoA_DH_NAD-bd"/>
</dbReference>
<evidence type="ECO:0000259" key="3">
    <source>
        <dbReference type="Pfam" id="PF02737"/>
    </source>
</evidence>
<accession>A0ABY8F718</accession>
<dbReference type="EMBL" id="CP120863">
    <property type="protein sequence ID" value="WFE91283.1"/>
    <property type="molecule type" value="Genomic_DNA"/>
</dbReference>
<organism evidence="4 5">
    <name type="scientific">Roseibium porphyridii</name>
    <dbReference type="NCBI Taxonomy" id="2866279"/>
    <lineage>
        <taxon>Bacteria</taxon>
        <taxon>Pseudomonadati</taxon>
        <taxon>Pseudomonadota</taxon>
        <taxon>Alphaproteobacteria</taxon>
        <taxon>Hyphomicrobiales</taxon>
        <taxon>Stappiaceae</taxon>
        <taxon>Roseibium</taxon>
    </lineage>
</organism>
<dbReference type="SUPFAM" id="SSF48179">
    <property type="entry name" value="6-phosphogluconate dehydrogenase C-terminal domain-like"/>
    <property type="match status" value="1"/>
</dbReference>
<dbReference type="Pfam" id="PF00725">
    <property type="entry name" value="3HCDH"/>
    <property type="match status" value="1"/>
</dbReference>
<dbReference type="PANTHER" id="PTHR48075">
    <property type="entry name" value="3-HYDROXYACYL-COA DEHYDROGENASE FAMILY PROTEIN"/>
    <property type="match status" value="1"/>
</dbReference>
<dbReference type="InterPro" id="IPR006108">
    <property type="entry name" value="3HC_DH_C"/>
</dbReference>
<dbReference type="InterPro" id="IPR013328">
    <property type="entry name" value="6PGD_dom2"/>
</dbReference>
<keyword evidence="5" id="KW-1185">Reference proteome</keyword>
<feature type="domain" description="3-hydroxyacyl-CoA dehydrogenase C-terminal" evidence="2">
    <location>
        <begin position="188"/>
        <end position="286"/>
    </location>
</feature>
<dbReference type="SUPFAM" id="SSF51735">
    <property type="entry name" value="NAD(P)-binding Rossmann-fold domains"/>
    <property type="match status" value="1"/>
</dbReference>
<proteinExistence type="predicted"/>
<dbReference type="InterPro" id="IPR022694">
    <property type="entry name" value="3-OHacyl-CoA_DH"/>
</dbReference>
<dbReference type="Gene3D" id="3.40.50.720">
    <property type="entry name" value="NAD(P)-binding Rossmann-like Domain"/>
    <property type="match status" value="1"/>
</dbReference>
<keyword evidence="1" id="KW-0560">Oxidoreductase</keyword>
<dbReference type="Gene3D" id="1.10.1040.10">
    <property type="entry name" value="N-(1-d-carboxylethyl)-l-norvaline Dehydrogenase, domain 2"/>
    <property type="match status" value="1"/>
</dbReference>
<dbReference type="InterPro" id="IPR008927">
    <property type="entry name" value="6-PGluconate_DH-like_C_sf"/>
</dbReference>
<dbReference type="Pfam" id="PF02737">
    <property type="entry name" value="3HCDH_N"/>
    <property type="match status" value="1"/>
</dbReference>
<evidence type="ECO:0000313" key="5">
    <source>
        <dbReference type="Proteomes" id="UP001209803"/>
    </source>
</evidence>
<feature type="domain" description="3-hydroxyacyl-CoA dehydrogenase NAD binding" evidence="3">
    <location>
        <begin position="6"/>
        <end position="183"/>
    </location>
</feature>
<gene>
    <name evidence="4" type="ORF">K1718_07985</name>
</gene>
<dbReference type="PANTHER" id="PTHR48075:SF5">
    <property type="entry name" value="3-HYDROXYBUTYRYL-COA DEHYDROGENASE"/>
    <property type="match status" value="1"/>
</dbReference>
<dbReference type="PIRSF" id="PIRSF000105">
    <property type="entry name" value="HCDH"/>
    <property type="match status" value="1"/>
</dbReference>
<dbReference type="InterPro" id="IPR036291">
    <property type="entry name" value="NAD(P)-bd_dom_sf"/>
</dbReference>
<evidence type="ECO:0000313" key="4">
    <source>
        <dbReference type="EMBL" id="WFE91283.1"/>
    </source>
</evidence>